<evidence type="ECO:0000256" key="14">
    <source>
        <dbReference type="ARBA" id="ARBA00023268"/>
    </source>
</evidence>
<dbReference type="InterPro" id="IPR036950">
    <property type="entry name" value="PBP_transglycosylase"/>
</dbReference>
<keyword evidence="7" id="KW-0645">Protease</keyword>
<feature type="region of interest" description="Disordered" evidence="18">
    <location>
        <begin position="340"/>
        <end position="361"/>
    </location>
</feature>
<evidence type="ECO:0000256" key="1">
    <source>
        <dbReference type="ARBA" id="ARBA00004236"/>
    </source>
</evidence>
<dbReference type="Gene3D" id="1.10.3810.10">
    <property type="entry name" value="Biosynthetic peptidoglycan transglycosylase-like"/>
    <property type="match status" value="1"/>
</dbReference>
<evidence type="ECO:0000256" key="19">
    <source>
        <dbReference type="SAM" id="Phobius"/>
    </source>
</evidence>
<dbReference type="Pfam" id="PF00905">
    <property type="entry name" value="Transpeptidase"/>
    <property type="match status" value="1"/>
</dbReference>
<gene>
    <name evidence="22" type="ORF">ML462_05095</name>
</gene>
<dbReference type="Pfam" id="PF00912">
    <property type="entry name" value="Transgly"/>
    <property type="match status" value="1"/>
</dbReference>
<evidence type="ECO:0000256" key="9">
    <source>
        <dbReference type="ARBA" id="ARBA00022679"/>
    </source>
</evidence>
<dbReference type="GO" id="GO:0008658">
    <property type="term" value="F:penicillin binding"/>
    <property type="evidence" value="ECO:0007669"/>
    <property type="project" value="InterPro"/>
</dbReference>
<protein>
    <submittedName>
        <fullName evidence="22">Transglycosylase domain-containing protein</fullName>
    </submittedName>
</protein>
<dbReference type="GO" id="GO:0005886">
    <property type="term" value="C:plasma membrane"/>
    <property type="evidence" value="ECO:0007669"/>
    <property type="project" value="UniProtKB-SubCell"/>
</dbReference>
<keyword evidence="6" id="KW-0121">Carboxypeptidase</keyword>
<dbReference type="AlphaFoldDB" id="A0A9X1V1D6"/>
<keyword evidence="12" id="KW-0573">Peptidoglycan synthesis</keyword>
<evidence type="ECO:0000259" key="21">
    <source>
        <dbReference type="Pfam" id="PF00912"/>
    </source>
</evidence>
<dbReference type="InterPro" id="IPR050396">
    <property type="entry name" value="Glycosyltr_51/Transpeptidase"/>
</dbReference>
<dbReference type="GO" id="GO:0008955">
    <property type="term" value="F:peptidoglycan glycosyltransferase activity"/>
    <property type="evidence" value="ECO:0007669"/>
    <property type="project" value="UniProtKB-EC"/>
</dbReference>
<comment type="similarity">
    <text evidence="4">In the N-terminal section; belongs to the glycosyltransferase 51 family.</text>
</comment>
<keyword evidence="14" id="KW-0511">Multifunctional enzyme</keyword>
<keyword evidence="10" id="KW-0378">Hydrolase</keyword>
<dbReference type="SUPFAM" id="SSF56601">
    <property type="entry name" value="beta-lactamase/transpeptidase-like"/>
    <property type="match status" value="1"/>
</dbReference>
<dbReference type="GO" id="GO:0006508">
    <property type="term" value="P:proteolysis"/>
    <property type="evidence" value="ECO:0007669"/>
    <property type="project" value="UniProtKB-KW"/>
</dbReference>
<keyword evidence="19" id="KW-1133">Transmembrane helix</keyword>
<feature type="domain" description="Penicillin-binding protein transpeptidase" evidence="20">
    <location>
        <begin position="430"/>
        <end position="693"/>
    </location>
</feature>
<evidence type="ECO:0000256" key="13">
    <source>
        <dbReference type="ARBA" id="ARBA00023136"/>
    </source>
</evidence>
<keyword evidence="5" id="KW-1003">Cell membrane</keyword>
<evidence type="ECO:0000256" key="16">
    <source>
        <dbReference type="ARBA" id="ARBA00034000"/>
    </source>
</evidence>
<dbReference type="GO" id="GO:0071555">
    <property type="term" value="P:cell wall organization"/>
    <property type="evidence" value="ECO:0007669"/>
    <property type="project" value="UniProtKB-KW"/>
</dbReference>
<keyword evidence="9" id="KW-0808">Transferase</keyword>
<dbReference type="Proteomes" id="UP001139226">
    <property type="component" value="Unassembled WGS sequence"/>
</dbReference>
<sequence length="773" mass="87536">MARTTKKSKKPAHSNRKYIVGFWTLFGIGILVAVIIFLLAGWGAFGKMPTFEELENPETNLATEIFSADGETLGKYYSENRTPIKYEDLPDHLVQALVATEDERFYQHAGIDAKGTVRAAVFLGTRGGASTITQQLAKQLFTEDVAQNNIQRVFQKVKEWVISTRLERQYTKEEIITMYFNKYDFVYQAVGIRSASKIYFDKEPRELKIEESAVLVGMLKNSALYNPMRRPELVKSRRNQVFEQMNRNGFISETEMDSLQKLPMKIEFTPEGHDEGMATYFRAYLQGFMKDWIDKNPKPDGSEYSLYRDGLKIYTSIDSKMQEYAEEAVTKHISHLQKEFDRQNENNPTAPFRDIDNSEKESLVESAMKRSERWRKMKDEGKSEKEIRESFTKEAEMRVFSWNGTIDTVMTPHDSILYYKSFLQAGMMSMVPQTGEVKAWVGGTNFKHFKYDHVKQGKRQVGSTFKPFVYATAIDQLKFSPCDTLPKSRFTIEAGKHGNQNDWSPKNAGANDPKDYEGMVSLKDALAQSINTVTARLIDKTGPKPVINLVEKLGVDVSNIPEVPSIALGTPDISLFEMVSAFSTFANQGVYVKPIIVNRIEDKNGTVLYQHVPETRDVLSKEAAYVTVNLLEGVTQSGSGVRLRGTWAKGRKDYERAVTGYPYDFKNPIAGKTGTTQNQSDGWFIGMVPDLATGVWVGAEDRSVHFPGITYGQGATMALPIWGMYMKDVYANEDLKVSKEAFERPENLSIQVNCHEYGAARKTDNSVPDELDF</sequence>
<feature type="transmembrane region" description="Helical" evidence="19">
    <location>
        <begin position="20"/>
        <end position="45"/>
    </location>
</feature>
<dbReference type="InterPro" id="IPR001264">
    <property type="entry name" value="Glyco_trans_51"/>
</dbReference>
<proteinExistence type="inferred from homology"/>
<dbReference type="InterPro" id="IPR012338">
    <property type="entry name" value="Beta-lactam/transpept-like"/>
</dbReference>
<dbReference type="EMBL" id="JAKVTV010000001">
    <property type="protein sequence ID" value="MCH4822542.1"/>
    <property type="molecule type" value="Genomic_DNA"/>
</dbReference>
<evidence type="ECO:0000256" key="12">
    <source>
        <dbReference type="ARBA" id="ARBA00022984"/>
    </source>
</evidence>
<dbReference type="GO" id="GO:0009002">
    <property type="term" value="F:serine-type D-Ala-D-Ala carboxypeptidase activity"/>
    <property type="evidence" value="ECO:0007669"/>
    <property type="project" value="UniProtKB-EC"/>
</dbReference>
<evidence type="ECO:0000313" key="23">
    <source>
        <dbReference type="Proteomes" id="UP001139226"/>
    </source>
</evidence>
<dbReference type="PANTHER" id="PTHR32282">
    <property type="entry name" value="BINDING PROTEIN TRANSPEPTIDASE, PUTATIVE-RELATED"/>
    <property type="match status" value="1"/>
</dbReference>
<dbReference type="GO" id="GO:0009252">
    <property type="term" value="P:peptidoglycan biosynthetic process"/>
    <property type="evidence" value="ECO:0007669"/>
    <property type="project" value="UniProtKB-KW"/>
</dbReference>
<evidence type="ECO:0000256" key="10">
    <source>
        <dbReference type="ARBA" id="ARBA00022801"/>
    </source>
</evidence>
<dbReference type="GO" id="GO:0008360">
    <property type="term" value="P:regulation of cell shape"/>
    <property type="evidence" value="ECO:0007669"/>
    <property type="project" value="UniProtKB-KW"/>
</dbReference>
<reference evidence="22" key="1">
    <citation type="submission" date="2022-03" db="EMBL/GenBank/DDBJ databases">
        <title>Gramella crocea sp. nov., isolated from activated sludge of a seafood processing plant.</title>
        <authorList>
            <person name="Zhang X."/>
        </authorList>
    </citation>
    <scope>NUCLEOTIDE SEQUENCE</scope>
    <source>
        <strain evidence="22">YJ019</strain>
    </source>
</reference>
<dbReference type="GO" id="GO:0030288">
    <property type="term" value="C:outer membrane-bounded periplasmic space"/>
    <property type="evidence" value="ECO:0007669"/>
    <property type="project" value="TreeGrafter"/>
</dbReference>
<dbReference type="SUPFAM" id="SSF53955">
    <property type="entry name" value="Lysozyme-like"/>
    <property type="match status" value="1"/>
</dbReference>
<evidence type="ECO:0000256" key="17">
    <source>
        <dbReference type="ARBA" id="ARBA00049902"/>
    </source>
</evidence>
<keyword evidence="23" id="KW-1185">Reference proteome</keyword>
<keyword evidence="19" id="KW-0812">Transmembrane</keyword>
<comment type="catalytic activity">
    <reaction evidence="17">
        <text>[GlcNAc-(1-&gt;4)-Mur2Ac(oyl-L-Ala-gamma-D-Glu-L-Lys-D-Ala-D-Ala)](n)-di-trans,octa-cis-undecaprenyl diphosphate + beta-D-GlcNAc-(1-&gt;4)-Mur2Ac(oyl-L-Ala-gamma-D-Glu-L-Lys-D-Ala-D-Ala)-di-trans,octa-cis-undecaprenyl diphosphate = [GlcNAc-(1-&gt;4)-Mur2Ac(oyl-L-Ala-gamma-D-Glu-L-Lys-D-Ala-D-Ala)](n+1)-di-trans,octa-cis-undecaprenyl diphosphate + di-trans,octa-cis-undecaprenyl diphosphate + H(+)</text>
        <dbReference type="Rhea" id="RHEA:23708"/>
        <dbReference type="Rhea" id="RHEA-COMP:9602"/>
        <dbReference type="Rhea" id="RHEA-COMP:9603"/>
        <dbReference type="ChEBI" id="CHEBI:15378"/>
        <dbReference type="ChEBI" id="CHEBI:58405"/>
        <dbReference type="ChEBI" id="CHEBI:60033"/>
        <dbReference type="ChEBI" id="CHEBI:78435"/>
        <dbReference type="EC" id="2.4.99.28"/>
    </reaction>
</comment>
<evidence type="ECO:0000256" key="4">
    <source>
        <dbReference type="ARBA" id="ARBA00007739"/>
    </source>
</evidence>
<evidence type="ECO:0000256" key="11">
    <source>
        <dbReference type="ARBA" id="ARBA00022960"/>
    </source>
</evidence>
<evidence type="ECO:0000313" key="22">
    <source>
        <dbReference type="EMBL" id="MCH4822542.1"/>
    </source>
</evidence>
<comment type="caution">
    <text evidence="22">The sequence shown here is derived from an EMBL/GenBank/DDBJ whole genome shotgun (WGS) entry which is preliminary data.</text>
</comment>
<accession>A0A9X1V1D6</accession>
<dbReference type="InterPro" id="IPR023346">
    <property type="entry name" value="Lysozyme-like_dom_sf"/>
</dbReference>
<organism evidence="22 23">
    <name type="scientific">Christiangramia lutea</name>
    <dbReference type="NCBI Taxonomy" id="1607951"/>
    <lineage>
        <taxon>Bacteria</taxon>
        <taxon>Pseudomonadati</taxon>
        <taxon>Bacteroidota</taxon>
        <taxon>Flavobacteriia</taxon>
        <taxon>Flavobacteriales</taxon>
        <taxon>Flavobacteriaceae</taxon>
        <taxon>Christiangramia</taxon>
    </lineage>
</organism>
<evidence type="ECO:0000256" key="15">
    <source>
        <dbReference type="ARBA" id="ARBA00023316"/>
    </source>
</evidence>
<evidence type="ECO:0000256" key="2">
    <source>
        <dbReference type="ARBA" id="ARBA00004752"/>
    </source>
</evidence>
<evidence type="ECO:0000256" key="5">
    <source>
        <dbReference type="ARBA" id="ARBA00022475"/>
    </source>
</evidence>
<comment type="catalytic activity">
    <reaction evidence="16">
        <text>Preferential cleavage: (Ac)2-L-Lys-D-Ala-|-D-Ala. Also transpeptidation of peptidyl-alanyl moieties that are N-acyl substituents of D-alanine.</text>
        <dbReference type="EC" id="3.4.16.4"/>
    </reaction>
</comment>
<keyword evidence="8" id="KW-0328">Glycosyltransferase</keyword>
<name>A0A9X1V1D6_9FLAO</name>
<keyword evidence="13 19" id="KW-0472">Membrane</keyword>
<dbReference type="RefSeq" id="WP_240712669.1">
    <property type="nucleotide sequence ID" value="NZ_JAKVTV010000001.1"/>
</dbReference>
<keyword evidence="15" id="KW-0961">Cell wall biogenesis/degradation</keyword>
<evidence type="ECO:0000256" key="6">
    <source>
        <dbReference type="ARBA" id="ARBA00022645"/>
    </source>
</evidence>
<evidence type="ECO:0000256" key="7">
    <source>
        <dbReference type="ARBA" id="ARBA00022670"/>
    </source>
</evidence>
<evidence type="ECO:0000259" key="20">
    <source>
        <dbReference type="Pfam" id="PF00905"/>
    </source>
</evidence>
<dbReference type="PANTHER" id="PTHR32282:SF11">
    <property type="entry name" value="PENICILLIN-BINDING PROTEIN 1B"/>
    <property type="match status" value="1"/>
</dbReference>
<feature type="domain" description="Glycosyl transferase family 51" evidence="21">
    <location>
        <begin position="70"/>
        <end position="245"/>
    </location>
</feature>
<evidence type="ECO:0000256" key="3">
    <source>
        <dbReference type="ARBA" id="ARBA00007090"/>
    </source>
</evidence>
<comment type="pathway">
    <text evidence="2">Cell wall biogenesis; peptidoglycan biosynthesis.</text>
</comment>
<comment type="similarity">
    <text evidence="3">In the C-terminal section; belongs to the transpeptidase family.</text>
</comment>
<evidence type="ECO:0000256" key="18">
    <source>
        <dbReference type="SAM" id="MobiDB-lite"/>
    </source>
</evidence>
<comment type="subcellular location">
    <subcellularLocation>
        <location evidence="1">Cell membrane</location>
    </subcellularLocation>
</comment>
<evidence type="ECO:0000256" key="8">
    <source>
        <dbReference type="ARBA" id="ARBA00022676"/>
    </source>
</evidence>
<dbReference type="Gene3D" id="3.40.710.10">
    <property type="entry name" value="DD-peptidase/beta-lactamase superfamily"/>
    <property type="match status" value="2"/>
</dbReference>
<keyword evidence="11" id="KW-0133">Cell shape</keyword>
<dbReference type="InterPro" id="IPR001460">
    <property type="entry name" value="PCN-bd_Tpept"/>
</dbReference>